<evidence type="ECO:0000256" key="6">
    <source>
        <dbReference type="SAM" id="MobiDB-lite"/>
    </source>
</evidence>
<evidence type="ECO:0000256" key="5">
    <source>
        <dbReference type="SAM" id="Coils"/>
    </source>
</evidence>
<feature type="compositionally biased region" description="Basic and acidic residues" evidence="6">
    <location>
        <begin position="229"/>
        <end position="239"/>
    </location>
</feature>
<dbReference type="KEGG" id="cstr:CBE89_07165"/>
<evidence type="ECO:0000259" key="8">
    <source>
        <dbReference type="PROSITE" id="PS51194"/>
    </source>
</evidence>
<keyword evidence="4" id="KW-0067">ATP-binding</keyword>
<feature type="domain" description="Helicase ATP-binding" evidence="7">
    <location>
        <begin position="25"/>
        <end position="183"/>
    </location>
</feature>
<gene>
    <name evidence="9" type="ORF">CBE89_07165</name>
</gene>
<dbReference type="PROSITE" id="PS51194">
    <property type="entry name" value="HELICASE_CTER"/>
    <property type="match status" value="1"/>
</dbReference>
<dbReference type="Gene3D" id="1.10.3380.30">
    <property type="match status" value="1"/>
</dbReference>
<name>A0A2Z2J3J1_CORST</name>
<accession>A0A2Z2J3J1</accession>
<dbReference type="Proteomes" id="UP000250197">
    <property type="component" value="Chromosome"/>
</dbReference>
<dbReference type="GO" id="GO:0070478">
    <property type="term" value="P:nuclear-transcribed mRNA catabolic process, 3'-5' exonucleolytic nonsense-mediated decay"/>
    <property type="evidence" value="ECO:0007669"/>
    <property type="project" value="TreeGrafter"/>
</dbReference>
<sequence>MTSTHLDTFRDRLSHPLDDFQVEGCRSVEEGHGVLVCAPTGAGKTIVGEFAVSLALSRGTRCFYTTPIKALSNQKYHDLVAAHGEDAVGLLTGDVSINSQAEILVMTTEVLRNMIYAESGALDRLSHVVMDEVHFLADASRGAVWEEVILNLDESVSIIGLSATVSNSEEFGEWLSAVRGDTAVIVSDHRPVPLDQWMMIGRKIYPLFEPESGGQVNAELARRIRRLEAGDSDEGRNDAHSGQGFRARARHKGGDRDSRNARGGRGGRGRSGASRPQDRYRPLGRPETLQVLKGMDMLPAITFIFSRAGCDGALHQCLRSRMVLTTQEESERIKAIIDAGVEGIPEEDLQVLDFKRWREALSRGFAAHHAGMLPAFRHIVEDLFVQGLVRAVFATETLALGINMPARTVILEKLVKFNGEAHVDLTPGQYTQLTGRAGRRGIDTIGNAVVQWAPAMDPHALAGLASTRTYPLISTFAPGYNMAINLLGMLGFEESLRLLEKSFAQFQADGSVVEETREIEKAEHRVRELRNQLDDAIDALAPPSRDGEDPAEILMDYIRLRRKLTDEEKSAHANNNAQRKQEVAVVLSRLQLGDVIAIAGKKYPVLAVVVTPANQIADPRPWVTTETGWSGRIDVSGIQNPPIVVGRMKLPRPVQKNPRRNTKFVQDSFKRNRYDRPKKMRMEPRNRTNKKVGELRDAIRNHPAHSWPATDREQLAGIAQKLARRERDLEKVSKKVERATDTLGKTFGRIVDLLAEMDYVEFEGFGEDRRPVITDEGERLSQIHSESDLLVAQCLKRGIWNELDPAELAGVASLCIFENRKETRGEPEAATDAMADAMEATYRIYTELIADEARHNLPRTREPEAGFALAIHQWAAGAPLGYCMAAANEAGAELTPGDFVRWCRQVVDILQQIAKTGYEEDIRRNARRAIDAIQRGVVAIGA</sequence>
<dbReference type="Pfam" id="PF08148">
    <property type="entry name" value="DSHCT"/>
    <property type="match status" value="1"/>
</dbReference>
<reference evidence="9 10" key="1">
    <citation type="submission" date="2017-05" db="EMBL/GenBank/DDBJ databases">
        <title>Complete genome sequence of Corynebacterium striatum KC-Na-1 isolated from Neophocaena asiaeorientalis in Korea.</title>
        <authorList>
            <person name="Kim J.H."/>
            <person name="Lee K."/>
        </authorList>
    </citation>
    <scope>NUCLEOTIDE SEQUENCE [LARGE SCALE GENOMIC DNA]</scope>
    <source>
        <strain evidence="9 10">KC-Na-01</strain>
    </source>
</reference>
<dbReference type="InterPro" id="IPR001650">
    <property type="entry name" value="Helicase_C-like"/>
</dbReference>
<dbReference type="InterPro" id="IPR012961">
    <property type="entry name" value="Ski2/MTR4_C"/>
</dbReference>
<evidence type="ECO:0000256" key="3">
    <source>
        <dbReference type="ARBA" id="ARBA00022806"/>
    </source>
</evidence>
<dbReference type="AlphaFoldDB" id="A0A2Z2J3J1"/>
<evidence type="ECO:0000256" key="1">
    <source>
        <dbReference type="ARBA" id="ARBA00022741"/>
    </source>
</evidence>
<dbReference type="InterPro" id="IPR014001">
    <property type="entry name" value="Helicase_ATP-bd"/>
</dbReference>
<dbReference type="GO" id="GO:0005524">
    <property type="term" value="F:ATP binding"/>
    <property type="evidence" value="ECO:0007669"/>
    <property type="project" value="UniProtKB-KW"/>
</dbReference>
<dbReference type="Pfam" id="PF26090">
    <property type="entry name" value="SH3_HelY"/>
    <property type="match status" value="1"/>
</dbReference>
<dbReference type="InterPro" id="IPR058621">
    <property type="entry name" value="SH3_HelY"/>
</dbReference>
<dbReference type="PROSITE" id="PS51192">
    <property type="entry name" value="HELICASE_ATP_BIND_1"/>
    <property type="match status" value="1"/>
</dbReference>
<dbReference type="GO" id="GO:0055087">
    <property type="term" value="C:Ski complex"/>
    <property type="evidence" value="ECO:0007669"/>
    <property type="project" value="TreeGrafter"/>
</dbReference>
<evidence type="ECO:0000256" key="2">
    <source>
        <dbReference type="ARBA" id="ARBA00022801"/>
    </source>
</evidence>
<dbReference type="SUPFAM" id="SSF52540">
    <property type="entry name" value="P-loop containing nucleoside triphosphate hydrolases"/>
    <property type="match status" value="1"/>
</dbReference>
<proteinExistence type="predicted"/>
<dbReference type="Gene3D" id="3.40.50.300">
    <property type="entry name" value="P-loop containing nucleotide triphosphate hydrolases"/>
    <property type="match status" value="2"/>
</dbReference>
<dbReference type="GO" id="GO:0003676">
    <property type="term" value="F:nucleic acid binding"/>
    <property type="evidence" value="ECO:0007669"/>
    <property type="project" value="InterPro"/>
</dbReference>
<dbReference type="InterPro" id="IPR027417">
    <property type="entry name" value="P-loop_NTPase"/>
</dbReference>
<dbReference type="InterPro" id="IPR011545">
    <property type="entry name" value="DEAD/DEAH_box_helicase_dom"/>
</dbReference>
<dbReference type="RefSeq" id="WP_086891389.1">
    <property type="nucleotide sequence ID" value="NZ_CP021252.1"/>
</dbReference>
<protein>
    <submittedName>
        <fullName evidence="9">DEAD/DEAH box helicase</fullName>
    </submittedName>
</protein>
<dbReference type="SMART" id="SM00490">
    <property type="entry name" value="HELICc"/>
    <property type="match status" value="1"/>
</dbReference>
<dbReference type="InterPro" id="IPR050699">
    <property type="entry name" value="RNA-DNA_Helicase"/>
</dbReference>
<dbReference type="CDD" id="cd18795">
    <property type="entry name" value="SF2_C_Ski2"/>
    <property type="match status" value="1"/>
</dbReference>
<evidence type="ECO:0000313" key="10">
    <source>
        <dbReference type="Proteomes" id="UP000250197"/>
    </source>
</evidence>
<dbReference type="Pfam" id="PF00270">
    <property type="entry name" value="DEAD"/>
    <property type="match status" value="1"/>
</dbReference>
<keyword evidence="3 9" id="KW-0347">Helicase</keyword>
<keyword evidence="5" id="KW-0175">Coiled coil</keyword>
<evidence type="ECO:0000313" key="9">
    <source>
        <dbReference type="EMBL" id="ART21294.1"/>
    </source>
</evidence>
<dbReference type="SMART" id="SM00487">
    <property type="entry name" value="DEXDc"/>
    <property type="match status" value="1"/>
</dbReference>
<feature type="region of interest" description="Disordered" evidence="6">
    <location>
        <begin position="229"/>
        <end position="286"/>
    </location>
</feature>
<dbReference type="PANTHER" id="PTHR12131">
    <property type="entry name" value="ATP-DEPENDENT RNA AND DNA HELICASE"/>
    <property type="match status" value="1"/>
</dbReference>
<keyword evidence="2" id="KW-0378">Hydrolase</keyword>
<feature type="coiled-coil region" evidence="5">
    <location>
        <begin position="512"/>
        <end position="539"/>
    </location>
</feature>
<evidence type="ECO:0000259" key="7">
    <source>
        <dbReference type="PROSITE" id="PS51192"/>
    </source>
</evidence>
<evidence type="ECO:0000256" key="4">
    <source>
        <dbReference type="ARBA" id="ARBA00022840"/>
    </source>
</evidence>
<organism evidence="9 10">
    <name type="scientific">Corynebacterium striatum</name>
    <dbReference type="NCBI Taxonomy" id="43770"/>
    <lineage>
        <taxon>Bacteria</taxon>
        <taxon>Bacillati</taxon>
        <taxon>Actinomycetota</taxon>
        <taxon>Actinomycetes</taxon>
        <taxon>Mycobacteriales</taxon>
        <taxon>Corynebacteriaceae</taxon>
        <taxon>Corynebacterium</taxon>
    </lineage>
</organism>
<feature type="domain" description="Helicase C-terminal" evidence="8">
    <location>
        <begin position="290"/>
        <end position="488"/>
    </location>
</feature>
<keyword evidence="1" id="KW-0547">Nucleotide-binding</keyword>
<dbReference type="GO" id="GO:0016787">
    <property type="term" value="F:hydrolase activity"/>
    <property type="evidence" value="ECO:0007669"/>
    <property type="project" value="UniProtKB-KW"/>
</dbReference>
<dbReference type="PANTHER" id="PTHR12131:SF1">
    <property type="entry name" value="ATP-DEPENDENT RNA HELICASE SUPV3L1, MITOCHONDRIAL-RELATED"/>
    <property type="match status" value="1"/>
</dbReference>
<dbReference type="SMART" id="SM01142">
    <property type="entry name" value="DSHCT"/>
    <property type="match status" value="1"/>
</dbReference>
<dbReference type="Pfam" id="PF00271">
    <property type="entry name" value="Helicase_C"/>
    <property type="match status" value="1"/>
</dbReference>
<dbReference type="EMBL" id="CP021252">
    <property type="protein sequence ID" value="ART21294.1"/>
    <property type="molecule type" value="Genomic_DNA"/>
</dbReference>
<dbReference type="GO" id="GO:0004386">
    <property type="term" value="F:helicase activity"/>
    <property type="evidence" value="ECO:0007669"/>
    <property type="project" value="UniProtKB-KW"/>
</dbReference>